<evidence type="ECO:0000313" key="3">
    <source>
        <dbReference type="Proteomes" id="UP001465976"/>
    </source>
</evidence>
<organism evidence="2 3">
    <name type="scientific">Marasmius crinis-equi</name>
    <dbReference type="NCBI Taxonomy" id="585013"/>
    <lineage>
        <taxon>Eukaryota</taxon>
        <taxon>Fungi</taxon>
        <taxon>Dikarya</taxon>
        <taxon>Basidiomycota</taxon>
        <taxon>Agaricomycotina</taxon>
        <taxon>Agaricomycetes</taxon>
        <taxon>Agaricomycetidae</taxon>
        <taxon>Agaricales</taxon>
        <taxon>Marasmiineae</taxon>
        <taxon>Marasmiaceae</taxon>
        <taxon>Marasmius</taxon>
    </lineage>
</organism>
<name>A0ABR3EP01_9AGAR</name>
<sequence>MGGLIAFTGARLAFLRGERDRFAQAVTARTVDKAMDGLYDRYFNLFPETKPHNVDPTPEELAEAAERAANNEDPHPAPVRAPGQSLSDYENSEEMAAYRDLQDRILARMSQILRWMRYHTKGELLEAHVILLNKLAGHVKAEKPARRSTAYNLWYKNKDQFLDAAIDEALKEKKADFEKKREEAGGTLKAPDGKVIKGPARVAIRQDLVKAAFDVLPKEEQAIWQSQVEEAHAKRLEVWANSQELHFSAEPEDRQRAIDQLNGWVMPLLEGINRLTGLNVSLFCSGPIPADQGRVSVLGMHCGRTIENPCETFGARYRDQIKTVVNPMLADFCTKTHTLEDCRESSLGPDAQLGKLFSSDAFFVEGVDEKDRARFSALLKAASKMEAASTSKSVASKTSISSSSGSKSLSVKSLSMPQSNSHSSSHSSSFNTRTTTDLNSQASANSVAASSGSESLSKTGPKKLAVSSKAESSAKVFPASNARVRNKPRPPPVIAAATLVPKGGVPASNAVRNNPRPPSPVPTATIVPRIPGQPSAGSRALPVGGGRSNGVRSIPVGGGVSGPRKSDSSYGVEYRSTINTAALKAAAKVAKSAPVGASSAPVNRVKSRTSMSTGGTAPPVAGNQRNPIVLGSSPPQPLVSTSKRRRVSSPITVSSASSSPIPSPTRKPRRMSSPTSSRSGRTASPHMPLRPVAQASPLDIQVKVEHCSPTSSASADEISAALSGEMNSSPVRPVKRSRQLAYVEIEGPRKKMRGSETAPEPGNPDEGSGSGSRKAVRGKGGKEKMEKGKEKAKEEGKGKGKEIEEEAFIVPVPDEAGLYLRRTVELASTVRIGGDQAAMWAKLLGAYVALEVVRNYKAGKLDTDEREWRRLSRFLQ</sequence>
<feature type="compositionally biased region" description="Low complexity" evidence="1">
    <location>
        <begin position="648"/>
        <end position="660"/>
    </location>
</feature>
<feature type="region of interest" description="Disordered" evidence="1">
    <location>
        <begin position="49"/>
        <end position="87"/>
    </location>
</feature>
<evidence type="ECO:0000313" key="2">
    <source>
        <dbReference type="EMBL" id="KAL0564627.1"/>
    </source>
</evidence>
<proteinExistence type="predicted"/>
<dbReference type="EMBL" id="JBAHYK010002664">
    <property type="protein sequence ID" value="KAL0564627.1"/>
    <property type="molecule type" value="Genomic_DNA"/>
</dbReference>
<reference evidence="2 3" key="1">
    <citation type="submission" date="2024-02" db="EMBL/GenBank/DDBJ databases">
        <title>A draft genome for the cacao thread blight pathogen Marasmius crinis-equi.</title>
        <authorList>
            <person name="Cohen S.P."/>
            <person name="Baruah I.K."/>
            <person name="Amoako-Attah I."/>
            <person name="Bukari Y."/>
            <person name="Meinhardt L.W."/>
            <person name="Bailey B.A."/>
        </authorList>
    </citation>
    <scope>NUCLEOTIDE SEQUENCE [LARGE SCALE GENOMIC DNA]</scope>
    <source>
        <strain evidence="2 3">GH-76</strain>
    </source>
</reference>
<feature type="compositionally biased region" description="Low complexity" evidence="1">
    <location>
        <begin position="440"/>
        <end position="475"/>
    </location>
</feature>
<feature type="region of interest" description="Disordered" evidence="1">
    <location>
        <begin position="504"/>
        <end position="570"/>
    </location>
</feature>
<dbReference type="Proteomes" id="UP001465976">
    <property type="component" value="Unassembled WGS sequence"/>
</dbReference>
<comment type="caution">
    <text evidence="2">The sequence shown here is derived from an EMBL/GenBank/DDBJ whole genome shotgun (WGS) entry which is preliminary data.</text>
</comment>
<feature type="compositionally biased region" description="Low complexity" evidence="1">
    <location>
        <begin position="390"/>
        <end position="429"/>
    </location>
</feature>
<keyword evidence="3" id="KW-1185">Reference proteome</keyword>
<protein>
    <submittedName>
        <fullName evidence="2">SERTA domain-containing protein 3</fullName>
    </submittedName>
</protein>
<feature type="region of interest" description="Disordered" evidence="1">
    <location>
        <begin position="724"/>
        <end position="799"/>
    </location>
</feature>
<accession>A0ABR3EP01</accession>
<gene>
    <name evidence="2" type="primary">RBT1_60</name>
    <name evidence="2" type="ORF">V5O48_017419</name>
</gene>
<feature type="compositionally biased region" description="Low complexity" evidence="1">
    <location>
        <begin position="592"/>
        <end position="602"/>
    </location>
</feature>
<feature type="region of interest" description="Disordered" evidence="1">
    <location>
        <begin position="592"/>
        <end position="689"/>
    </location>
</feature>
<feature type="compositionally biased region" description="Polar residues" evidence="1">
    <location>
        <begin position="430"/>
        <end position="439"/>
    </location>
</feature>
<feature type="compositionally biased region" description="Basic and acidic residues" evidence="1">
    <location>
        <begin position="64"/>
        <end position="75"/>
    </location>
</feature>
<evidence type="ECO:0000256" key="1">
    <source>
        <dbReference type="SAM" id="MobiDB-lite"/>
    </source>
</evidence>
<feature type="compositionally biased region" description="Low complexity" evidence="1">
    <location>
        <begin position="671"/>
        <end position="685"/>
    </location>
</feature>
<feature type="region of interest" description="Disordered" evidence="1">
    <location>
        <begin position="390"/>
        <end position="492"/>
    </location>
</feature>
<feature type="compositionally biased region" description="Basic and acidic residues" evidence="1">
    <location>
        <begin position="780"/>
        <end position="799"/>
    </location>
</feature>